<proteinExistence type="predicted"/>
<dbReference type="Proteomes" id="UP000033531">
    <property type="component" value="Unassembled WGS sequence"/>
</dbReference>
<accession>A0A0F4L8Y5</accession>
<dbReference type="PANTHER" id="PTHR19211">
    <property type="entry name" value="ATP-BINDING TRANSPORT PROTEIN-RELATED"/>
    <property type="match status" value="1"/>
</dbReference>
<evidence type="ECO:0000313" key="6">
    <source>
        <dbReference type="EMBL" id="KJY54734.1"/>
    </source>
</evidence>
<dbReference type="HOGENOM" id="CLU_000604_36_0_9"/>
<evidence type="ECO:0000256" key="4">
    <source>
        <dbReference type="SAM" id="Coils"/>
    </source>
</evidence>
<dbReference type="PATRIC" id="fig|1218507.3.peg.59"/>
<comment type="caution">
    <text evidence="6">The sequence shown here is derived from an EMBL/GenBank/DDBJ whole genome shotgun (WGS) entry which is preliminary data.</text>
</comment>
<evidence type="ECO:0000256" key="1">
    <source>
        <dbReference type="ARBA" id="ARBA00022737"/>
    </source>
</evidence>
<keyword evidence="3" id="KW-0067">ATP-binding</keyword>
<evidence type="ECO:0000313" key="7">
    <source>
        <dbReference type="Proteomes" id="UP000033531"/>
    </source>
</evidence>
<feature type="coiled-coil region" evidence="4">
    <location>
        <begin position="176"/>
        <end position="203"/>
    </location>
</feature>
<dbReference type="Pfam" id="PF00005">
    <property type="entry name" value="ABC_tran"/>
    <property type="match status" value="2"/>
</dbReference>
<dbReference type="SMART" id="SM00382">
    <property type="entry name" value="AAA"/>
    <property type="match status" value="2"/>
</dbReference>
<sequence length="516" mass="58802">MEYLKIASLQVNNKGTLVIDASNLTINQQQKIGLIGINGSGKTTLLKIINNKPVNMEINANIINNCKTFMVTQVMSHDHQSGGEKEKEAILSAIKRANQSKKAILLLDEPTSNLDFDQQNWLVNTLNSFNHPLLVVSHDQAFLSKVINTVWYIENKRVIEFKGTYTDYERKKTADLQRTRKDYQLKKKKINKLRRVQKQLENKGHNAIKKKQGISWSDWKIKDSNKIEKKLSHSSKVLNKRIDKESNQLKKPLTRHPITLNNFRVSNLEMKAKDSLIRINAQNICKSNKMLFEIAETIKIKNTNKIILTGKNGCGKSVFLSKLVDKNLNGWINPKTKIGFFSQDISKEITNTKKVGEEIKKLSVFNTTTTRQLLGDLHLGSCLNNSISTLSGGQLVCYKLARILLGEHNILVLDEPDNFLDITSVNALIEFLKNYPFSIIIVTHDKKIINELNFQKWSINKKRLLLSNTTSKSSNNELDLLKHKLDELIADTSIPISQVQKVSKRISELEKTLNHD</sequence>
<reference evidence="6 7" key="1">
    <citation type="submission" date="2015-01" db="EMBL/GenBank/DDBJ databases">
        <title>Comparative genomics of the lactic acid bacteria isolated from the honey bee gut.</title>
        <authorList>
            <person name="Ellegaard K.M."/>
            <person name="Tamarit D."/>
            <person name="Javelind E."/>
            <person name="Olofsson T."/>
            <person name="Andersson S.G."/>
            <person name="Vasquez A."/>
        </authorList>
    </citation>
    <scope>NUCLEOTIDE SEQUENCE [LARGE SCALE GENOMIC DNA]</scope>
    <source>
        <strain evidence="6 7">Hma8</strain>
        <plasmid evidence="6">pHma8p1</plasmid>
    </source>
</reference>
<protein>
    <recommendedName>
        <fullName evidence="5">ABC transporter domain-containing protein</fullName>
    </recommendedName>
</protein>
<keyword evidence="1" id="KW-0677">Repeat</keyword>
<dbReference type="GO" id="GO:0016887">
    <property type="term" value="F:ATP hydrolysis activity"/>
    <property type="evidence" value="ECO:0007669"/>
    <property type="project" value="InterPro"/>
</dbReference>
<geneLocation type="plasmid" evidence="6">
    <name>pHma8p1</name>
</geneLocation>
<keyword evidence="4" id="KW-0175">Coiled coil</keyword>
<feature type="domain" description="ABC transporter" evidence="5">
    <location>
        <begin position="263"/>
        <end position="493"/>
    </location>
</feature>
<name>A0A0F4L8Y5_9LACO</name>
<dbReference type="InterPro" id="IPR027417">
    <property type="entry name" value="P-loop_NTPase"/>
</dbReference>
<dbReference type="AlphaFoldDB" id="A0A0F4L8Y5"/>
<dbReference type="InterPro" id="IPR050611">
    <property type="entry name" value="ABCF"/>
</dbReference>
<gene>
    <name evidence="6" type="ORF">JF74_19120</name>
</gene>
<dbReference type="InterPro" id="IPR003439">
    <property type="entry name" value="ABC_transporter-like_ATP-bd"/>
</dbReference>
<dbReference type="OrthoDB" id="9760950at2"/>
<keyword evidence="6" id="KW-0614">Plasmid</keyword>
<evidence type="ECO:0000256" key="3">
    <source>
        <dbReference type="ARBA" id="ARBA00022840"/>
    </source>
</evidence>
<dbReference type="Gene3D" id="3.40.50.300">
    <property type="entry name" value="P-loop containing nucleotide triphosphate hydrolases"/>
    <property type="match status" value="3"/>
</dbReference>
<dbReference type="RefSeq" id="WP_046325833.1">
    <property type="nucleotide sequence ID" value="NZ_JBHTMT010000007.1"/>
</dbReference>
<dbReference type="PROSITE" id="PS00211">
    <property type="entry name" value="ABC_TRANSPORTER_1"/>
    <property type="match status" value="1"/>
</dbReference>
<evidence type="ECO:0000256" key="2">
    <source>
        <dbReference type="ARBA" id="ARBA00022741"/>
    </source>
</evidence>
<dbReference type="GO" id="GO:0005524">
    <property type="term" value="F:ATP binding"/>
    <property type="evidence" value="ECO:0007669"/>
    <property type="project" value="UniProtKB-KW"/>
</dbReference>
<organism evidence="6 7">
    <name type="scientific">Lactobacillus melliventris</name>
    <dbReference type="NCBI Taxonomy" id="1218507"/>
    <lineage>
        <taxon>Bacteria</taxon>
        <taxon>Bacillati</taxon>
        <taxon>Bacillota</taxon>
        <taxon>Bacilli</taxon>
        <taxon>Lactobacillales</taxon>
        <taxon>Lactobacillaceae</taxon>
        <taxon>Lactobacillus</taxon>
    </lineage>
</organism>
<dbReference type="PANTHER" id="PTHR19211:SF100">
    <property type="entry name" value="RIBOSOME PROTECTION PROTEIN VMLR"/>
    <property type="match status" value="1"/>
</dbReference>
<dbReference type="InterPro" id="IPR017871">
    <property type="entry name" value="ABC_transporter-like_CS"/>
</dbReference>
<dbReference type="SUPFAM" id="SSF52540">
    <property type="entry name" value="P-loop containing nucleoside triphosphate hydrolases"/>
    <property type="match status" value="2"/>
</dbReference>
<dbReference type="EMBL" id="JXLI01000019">
    <property type="protein sequence ID" value="KJY54734.1"/>
    <property type="molecule type" value="Genomic_DNA"/>
</dbReference>
<dbReference type="PROSITE" id="PS50893">
    <property type="entry name" value="ABC_TRANSPORTER_2"/>
    <property type="match status" value="1"/>
</dbReference>
<dbReference type="InterPro" id="IPR003593">
    <property type="entry name" value="AAA+_ATPase"/>
</dbReference>
<keyword evidence="2" id="KW-0547">Nucleotide-binding</keyword>
<evidence type="ECO:0000259" key="5">
    <source>
        <dbReference type="PROSITE" id="PS50893"/>
    </source>
</evidence>